<dbReference type="Proteomes" id="UP000252174">
    <property type="component" value="Unassembled WGS sequence"/>
</dbReference>
<accession>A0A369AS54</accession>
<evidence type="ECO:0000256" key="2">
    <source>
        <dbReference type="ARBA" id="ARBA00022692"/>
    </source>
</evidence>
<feature type="compositionally biased region" description="Low complexity" evidence="5">
    <location>
        <begin position="562"/>
        <end position="577"/>
    </location>
</feature>
<dbReference type="RefSeq" id="WP_241659344.1">
    <property type="nucleotide sequence ID" value="NZ_VLKV01000001.1"/>
</dbReference>
<evidence type="ECO:0000256" key="1">
    <source>
        <dbReference type="ARBA" id="ARBA00004167"/>
    </source>
</evidence>
<feature type="transmembrane region" description="Helical" evidence="6">
    <location>
        <begin position="35"/>
        <end position="58"/>
    </location>
</feature>
<comment type="subcellular location">
    <subcellularLocation>
        <location evidence="1">Membrane</location>
        <topology evidence="1">Single-pass membrane protein</topology>
    </subcellularLocation>
</comment>
<evidence type="ECO:0000313" key="9">
    <source>
        <dbReference type="Proteomes" id="UP000252174"/>
    </source>
</evidence>
<evidence type="ECO:0000256" key="3">
    <source>
        <dbReference type="ARBA" id="ARBA00022989"/>
    </source>
</evidence>
<feature type="region of interest" description="Disordered" evidence="5">
    <location>
        <begin position="303"/>
        <end position="328"/>
    </location>
</feature>
<gene>
    <name evidence="8" type="ORF">DFR45_102449</name>
</gene>
<keyword evidence="3 6" id="KW-1133">Transmembrane helix</keyword>
<keyword evidence="4 6" id="KW-0472">Membrane</keyword>
<feature type="compositionally biased region" description="Pro residues" evidence="5">
    <location>
        <begin position="10"/>
        <end position="23"/>
    </location>
</feature>
<evidence type="ECO:0000256" key="5">
    <source>
        <dbReference type="SAM" id="MobiDB-lite"/>
    </source>
</evidence>
<protein>
    <submittedName>
        <fullName evidence="8">Autotransporter secretion inner membrane protein TamB</fullName>
    </submittedName>
</protein>
<feature type="compositionally biased region" description="Basic and acidic residues" evidence="5">
    <location>
        <begin position="306"/>
        <end position="317"/>
    </location>
</feature>
<keyword evidence="2 6" id="KW-0812">Transmembrane</keyword>
<sequence length="1509" mass="156828">MPSQEALRPDAPPPQQPPSPPAPPRRRVGRSLLRLGAILLGLLLALLLVIAACGWWWAGRSSSLADTLALVARLLPVEQRLESRAVQGTLREGGHIGWLRWSNPKLAVEVQDLRFGQPLGWRWAALLQGQAELGKLQVAQVTLTPAGARSTDAGPPTPPTALALPVPLQLHVKLRVDRLRWAGTPALELQDVKLGYRYTGSGFSLGGWREAQHQFTLRELTLGRGQYRGQATLGAQAPFALAATLDGLVPIAPPSDAAQTPPRAPYAGTQAKAHASVQGQLATAAASLELKMLLALDTPTQAAIDSEEKKRPDDQGKRALAKPQAASAADAMQAELSATLQPWAAQSLPQAQARLRGVDLAALWPGAPTTLLDGTLHAGPLAQPVRNHDKAPPSSSPTTPAAPAPSAPSAAPPAAPVASGWAIAVQLANRLAGPWDTGRLPPTALQGRVEYDGQRWSAPAASVGLGAGTATLQAHYTPASGAWDGRLDLHGVSPGAVHSAFDVQALAGWLTARREEAGAVRFAADLHAQPAPVGKGTAAANGVQAAASNPASGSRAKPPKPSKAAPAPKATAKATPAAKLRIDALQTEGEWQQQADGSPSVQLRTLQLVALQARVQAQALRMAFGASPAAQGRVQLEVPGAVAAADGSLDARRGAGMLQLQAQDLRATQQWLARLAALGVPGLGFAQQGDMQGQAQLSARWQGGWQSAWDMLQRPASTAGASSAPRDKAPAPFTLQATLAVPQLNATGPGAAPWQLRGVRAEFAVSAAQATLALDGALQHGGLQFALQTRLDGGIQRAAQTGAGLPWQARVQTLRLQAEDAQRPGPWTLTLGAPLALDGHIPIGQASASAAAAWTVQATAGQAALSGPLPGTVQLRWEPLRWARGTGTGTGVADMRLQTQGSVLGLPLAWVDALEARSADTAPLLTRLGLGGDLAFDGQWSVDTTARDGLRARVGLQRARGDLRIRLEEGMNGAGGAGGKAASGGKVGNGGAGKSSAVTQAGVRAAEVALEAQGDAVHARLLWDSERAGHVNATADTRIAWVQGAPVWPADAPMAGTLQARLPDLGAWSLLAPPGWRVRGTVEADAQLAGSRAAPRWSGTLAADDVAVRSVLDGIDLQQGRLRATLRGDTLAITEWRIQGGRGSNARIPGLSGNRTPPPQDGGTLAGTGTLRWSSPADGDAGIAMQLQGEARALQVLVRADRQVSVSGPVQAQLQGGQIRLRGQLTIDRAAILLPEQGAPRLGDDVVVHSRAKDAATQKTAQPEARATVQAARAPDIAVSLNLGRDFALQGMGLTTRLRGTLDIRSSPEPGGAPRITGDIATEQGRYRAWGQTLDIETGHIHFNGPYDNPALDILALRPNLSVRAGVQISGTAQAPRVRLYSDPEMPEAEKLSWVVLGRAAAQGGTQTAMLQQAALILLGRGGASPGAQIASRLGLDELGLGGDSADSNGTALSLGKRLSDKMYVTYEYGLTNALGAIYIFLDLTRHLTLRGQTGEKSALDIIYTLRRD</sequence>
<keyword evidence="9" id="KW-1185">Reference proteome</keyword>
<dbReference type="PANTHER" id="PTHR36985:SF1">
    <property type="entry name" value="TRANSLOCATION AND ASSEMBLY MODULE SUBUNIT TAMB"/>
    <property type="match status" value="1"/>
</dbReference>
<reference evidence="8 9" key="1">
    <citation type="submission" date="2018-07" db="EMBL/GenBank/DDBJ databases">
        <title>Genomic Encyclopedia of Type Strains, Phase IV (KMG-IV): sequencing the most valuable type-strain genomes for metagenomic binning, comparative biology and taxonomic classification.</title>
        <authorList>
            <person name="Goeker M."/>
        </authorList>
    </citation>
    <scope>NUCLEOTIDE SEQUENCE [LARGE SCALE GENOMIC DNA]</scope>
    <source>
        <strain evidence="8 9">DSM 100911</strain>
    </source>
</reference>
<dbReference type="GO" id="GO:0005886">
    <property type="term" value="C:plasma membrane"/>
    <property type="evidence" value="ECO:0007669"/>
    <property type="project" value="InterPro"/>
</dbReference>
<feature type="compositionally biased region" description="Pro residues" evidence="5">
    <location>
        <begin position="400"/>
        <end position="415"/>
    </location>
</feature>
<feature type="compositionally biased region" description="Low complexity" evidence="5">
    <location>
        <begin position="538"/>
        <end position="551"/>
    </location>
</feature>
<organism evidence="8 9">
    <name type="scientific">Extensimonas vulgaris</name>
    <dbReference type="NCBI Taxonomy" id="1031594"/>
    <lineage>
        <taxon>Bacteria</taxon>
        <taxon>Pseudomonadati</taxon>
        <taxon>Pseudomonadota</taxon>
        <taxon>Betaproteobacteria</taxon>
        <taxon>Burkholderiales</taxon>
        <taxon>Comamonadaceae</taxon>
        <taxon>Extensimonas</taxon>
    </lineage>
</organism>
<feature type="region of interest" description="Disordered" evidence="5">
    <location>
        <begin position="374"/>
        <end position="415"/>
    </location>
</feature>
<dbReference type="EMBL" id="QPJU01000002">
    <property type="protein sequence ID" value="RCX11047.1"/>
    <property type="molecule type" value="Genomic_DNA"/>
</dbReference>
<evidence type="ECO:0000256" key="6">
    <source>
        <dbReference type="SAM" id="Phobius"/>
    </source>
</evidence>
<proteinExistence type="predicted"/>
<dbReference type="PANTHER" id="PTHR36985">
    <property type="entry name" value="TRANSLOCATION AND ASSEMBLY MODULE SUBUNIT TAMB"/>
    <property type="match status" value="1"/>
</dbReference>
<evidence type="ECO:0000256" key="4">
    <source>
        <dbReference type="ARBA" id="ARBA00023136"/>
    </source>
</evidence>
<feature type="region of interest" description="Disordered" evidence="5">
    <location>
        <begin position="1"/>
        <end position="26"/>
    </location>
</feature>
<dbReference type="InterPro" id="IPR007452">
    <property type="entry name" value="TamB_C"/>
</dbReference>
<comment type="caution">
    <text evidence="8">The sequence shown here is derived from an EMBL/GenBank/DDBJ whole genome shotgun (WGS) entry which is preliminary data.</text>
</comment>
<feature type="region of interest" description="Disordered" evidence="5">
    <location>
        <begin position="252"/>
        <end position="271"/>
    </location>
</feature>
<evidence type="ECO:0000259" key="7">
    <source>
        <dbReference type="Pfam" id="PF04357"/>
    </source>
</evidence>
<feature type="domain" description="Translocation and assembly module TamB C-terminal" evidence="7">
    <location>
        <begin position="1161"/>
        <end position="1507"/>
    </location>
</feature>
<name>A0A369AS54_9BURK</name>
<dbReference type="GO" id="GO:0097347">
    <property type="term" value="C:TAM protein secretion complex"/>
    <property type="evidence" value="ECO:0007669"/>
    <property type="project" value="TreeGrafter"/>
</dbReference>
<feature type="region of interest" description="Disordered" evidence="5">
    <location>
        <begin position="1144"/>
        <end position="1164"/>
    </location>
</feature>
<feature type="region of interest" description="Disordered" evidence="5">
    <location>
        <begin position="533"/>
        <end position="577"/>
    </location>
</feature>
<dbReference type="Pfam" id="PF04357">
    <property type="entry name" value="TamB"/>
    <property type="match status" value="1"/>
</dbReference>
<evidence type="ECO:0000313" key="8">
    <source>
        <dbReference type="EMBL" id="RCX11047.1"/>
    </source>
</evidence>
<dbReference type="GO" id="GO:0009306">
    <property type="term" value="P:protein secretion"/>
    <property type="evidence" value="ECO:0007669"/>
    <property type="project" value="InterPro"/>
</dbReference>